<dbReference type="PRINTS" id="PR00455">
    <property type="entry name" value="HTHTETR"/>
</dbReference>
<dbReference type="PANTHER" id="PTHR30055">
    <property type="entry name" value="HTH-TYPE TRANSCRIPTIONAL REGULATOR RUTR"/>
    <property type="match status" value="1"/>
</dbReference>
<protein>
    <submittedName>
        <fullName evidence="7">TetR/AcrR family transcriptional regulator</fullName>
    </submittedName>
</protein>
<dbReference type="PROSITE" id="PS50977">
    <property type="entry name" value="HTH_TETR_2"/>
    <property type="match status" value="1"/>
</dbReference>
<dbReference type="EMBL" id="CP088295">
    <property type="protein sequence ID" value="UUY04904.1"/>
    <property type="molecule type" value="Genomic_DNA"/>
</dbReference>
<evidence type="ECO:0000256" key="2">
    <source>
        <dbReference type="ARBA" id="ARBA00023015"/>
    </source>
</evidence>
<keyword evidence="4" id="KW-0804">Transcription</keyword>
<evidence type="ECO:0000256" key="5">
    <source>
        <dbReference type="PROSITE-ProRule" id="PRU00335"/>
    </source>
</evidence>
<dbReference type="Pfam" id="PF00440">
    <property type="entry name" value="TetR_N"/>
    <property type="match status" value="1"/>
</dbReference>
<keyword evidence="1" id="KW-0678">Repressor</keyword>
<dbReference type="Pfam" id="PF13977">
    <property type="entry name" value="TetR_C_6"/>
    <property type="match status" value="1"/>
</dbReference>
<accession>A0ABY5PJP4</accession>
<organism evidence="7 8">
    <name type="scientific">Svornostia abyssi</name>
    <dbReference type="NCBI Taxonomy" id="2898438"/>
    <lineage>
        <taxon>Bacteria</taxon>
        <taxon>Bacillati</taxon>
        <taxon>Actinomycetota</taxon>
        <taxon>Thermoleophilia</taxon>
        <taxon>Solirubrobacterales</taxon>
        <taxon>Baekduiaceae</taxon>
        <taxon>Svornostia</taxon>
    </lineage>
</organism>
<keyword evidence="2" id="KW-0805">Transcription regulation</keyword>
<gene>
    <name evidence="7" type="ORF">LRS13_05085</name>
</gene>
<dbReference type="InterPro" id="IPR009057">
    <property type="entry name" value="Homeodomain-like_sf"/>
</dbReference>
<sequence>MTKRQQRQQETRAALLDAAETCFAARGYDAVSVPEIAKEAGYTTGAVYSNFSGKEELFLALMERAMGGQAARRAEVVALEDTGEGRLRQVARLWIDVVRERPEAMVLIIEFWSYSRRDPALRQRFAERMAQTRAGLAALAAMAPPVGADAAPPEEVAMAAYAMAHGLAIHHIADPEGVPIEVVESALLWVFRGAGHLPD</sequence>
<dbReference type="SUPFAM" id="SSF48498">
    <property type="entry name" value="Tetracyclin repressor-like, C-terminal domain"/>
    <property type="match status" value="1"/>
</dbReference>
<evidence type="ECO:0000256" key="4">
    <source>
        <dbReference type="ARBA" id="ARBA00023163"/>
    </source>
</evidence>
<name>A0ABY5PJP4_9ACTN</name>
<feature type="DNA-binding region" description="H-T-H motif" evidence="5">
    <location>
        <begin position="32"/>
        <end position="51"/>
    </location>
</feature>
<dbReference type="SUPFAM" id="SSF46689">
    <property type="entry name" value="Homeodomain-like"/>
    <property type="match status" value="1"/>
</dbReference>
<reference evidence="8" key="1">
    <citation type="submission" date="2021-11" db="EMBL/GenBank/DDBJ databases">
        <title>Cultivation dependent microbiological survey of springs from the worlds oldest radium mine currently devoted to the extraction of radon-saturated water.</title>
        <authorList>
            <person name="Kapinusova G."/>
            <person name="Smrhova T."/>
            <person name="Strejcek M."/>
            <person name="Suman J."/>
            <person name="Jani K."/>
            <person name="Pajer P."/>
            <person name="Uhlik O."/>
        </authorList>
    </citation>
    <scope>NUCLEOTIDE SEQUENCE [LARGE SCALE GENOMIC DNA]</scope>
    <source>
        <strain evidence="8">J379</strain>
    </source>
</reference>
<dbReference type="Proteomes" id="UP001058860">
    <property type="component" value="Chromosome"/>
</dbReference>
<evidence type="ECO:0000313" key="8">
    <source>
        <dbReference type="Proteomes" id="UP001058860"/>
    </source>
</evidence>
<dbReference type="InterPro" id="IPR050109">
    <property type="entry name" value="HTH-type_TetR-like_transc_reg"/>
</dbReference>
<dbReference type="InterPro" id="IPR001647">
    <property type="entry name" value="HTH_TetR"/>
</dbReference>
<proteinExistence type="predicted"/>
<keyword evidence="3 5" id="KW-0238">DNA-binding</keyword>
<evidence type="ECO:0000313" key="7">
    <source>
        <dbReference type="EMBL" id="UUY04904.1"/>
    </source>
</evidence>
<evidence type="ECO:0000259" key="6">
    <source>
        <dbReference type="PROSITE" id="PS50977"/>
    </source>
</evidence>
<evidence type="ECO:0000256" key="1">
    <source>
        <dbReference type="ARBA" id="ARBA00022491"/>
    </source>
</evidence>
<dbReference type="Gene3D" id="1.10.357.10">
    <property type="entry name" value="Tetracycline Repressor, domain 2"/>
    <property type="match status" value="1"/>
</dbReference>
<feature type="domain" description="HTH tetR-type" evidence="6">
    <location>
        <begin position="9"/>
        <end position="69"/>
    </location>
</feature>
<evidence type="ECO:0000256" key="3">
    <source>
        <dbReference type="ARBA" id="ARBA00023125"/>
    </source>
</evidence>
<dbReference type="InterPro" id="IPR039538">
    <property type="entry name" value="BetI_C"/>
</dbReference>
<keyword evidence="8" id="KW-1185">Reference proteome</keyword>
<dbReference type="InterPro" id="IPR036271">
    <property type="entry name" value="Tet_transcr_reg_TetR-rel_C_sf"/>
</dbReference>
<dbReference type="RefSeq" id="WP_353865382.1">
    <property type="nucleotide sequence ID" value="NZ_CP088295.1"/>
</dbReference>
<dbReference type="PANTHER" id="PTHR30055:SF241">
    <property type="entry name" value="TRANSCRIPTIONAL REGULATORY PROTEIN"/>
    <property type="match status" value="1"/>
</dbReference>